<gene>
    <name evidence="2" type="ORF">METZ01_LOCUS366516</name>
</gene>
<dbReference type="AlphaFoldDB" id="A0A382SVS6"/>
<evidence type="ECO:0008006" key="3">
    <source>
        <dbReference type="Google" id="ProtNLM"/>
    </source>
</evidence>
<protein>
    <recommendedName>
        <fullName evidence="3">Polysaccharide biosynthesis protein C-terminal domain-containing protein</fullName>
    </recommendedName>
</protein>
<evidence type="ECO:0000313" key="2">
    <source>
        <dbReference type="EMBL" id="SVD13662.1"/>
    </source>
</evidence>
<keyword evidence="1" id="KW-1133">Transmembrane helix</keyword>
<evidence type="ECO:0000256" key="1">
    <source>
        <dbReference type="SAM" id="Phobius"/>
    </source>
</evidence>
<dbReference type="EMBL" id="UINC01131760">
    <property type="protein sequence ID" value="SVD13662.1"/>
    <property type="molecule type" value="Genomic_DNA"/>
</dbReference>
<keyword evidence="1" id="KW-0472">Membrane</keyword>
<organism evidence="2">
    <name type="scientific">marine metagenome</name>
    <dbReference type="NCBI Taxonomy" id="408172"/>
    <lineage>
        <taxon>unclassified sequences</taxon>
        <taxon>metagenomes</taxon>
        <taxon>ecological metagenomes</taxon>
    </lineage>
</organism>
<feature type="transmembrane region" description="Helical" evidence="1">
    <location>
        <begin position="43"/>
        <end position="61"/>
    </location>
</feature>
<feature type="non-terminal residue" evidence="2">
    <location>
        <position position="1"/>
    </location>
</feature>
<accession>A0A382SVS6</accession>
<reference evidence="2" key="1">
    <citation type="submission" date="2018-05" db="EMBL/GenBank/DDBJ databases">
        <authorList>
            <person name="Lanie J.A."/>
            <person name="Ng W.-L."/>
            <person name="Kazmierczak K.M."/>
            <person name="Andrzejewski T.M."/>
            <person name="Davidsen T.M."/>
            <person name="Wayne K.J."/>
            <person name="Tettelin H."/>
            <person name="Glass J.I."/>
            <person name="Rusch D."/>
            <person name="Podicherti R."/>
            <person name="Tsui H.-C.T."/>
            <person name="Winkler M.E."/>
        </authorList>
    </citation>
    <scope>NUCLEOTIDE SEQUENCE</scope>
</reference>
<proteinExistence type="predicted"/>
<name>A0A382SVS6_9ZZZZ</name>
<sequence>SWSQRVRDEEAVGLLARLANVAVGAVFVLLAFRHLGPTGRGEIGIAFTLAWVTTSLANLGMSTSGRSCL</sequence>
<keyword evidence="1" id="KW-0812">Transmembrane</keyword>
<feature type="transmembrane region" description="Helical" evidence="1">
    <location>
        <begin position="12"/>
        <end position="31"/>
    </location>
</feature>